<keyword evidence="3" id="KW-0963">Cytoplasm</keyword>
<reference evidence="7" key="1">
    <citation type="submission" date="2025-08" db="UniProtKB">
        <authorList>
            <consortium name="RefSeq"/>
        </authorList>
    </citation>
    <scope>IDENTIFICATION</scope>
    <source>
        <tissue evidence="7">Liver</tissue>
    </source>
</reference>
<dbReference type="PANTHER" id="PTHR18829:SF0">
    <property type="entry name" value="PROTEIN YAE1 HOMOLOG"/>
    <property type="match status" value="1"/>
</dbReference>
<evidence type="ECO:0000313" key="7">
    <source>
        <dbReference type="RefSeq" id="XP_025019907.1"/>
    </source>
</evidence>
<name>A0A9F5IH39_PYTBI</name>
<dbReference type="CTD" id="57002"/>
<dbReference type="OrthoDB" id="20086at2759"/>
<dbReference type="GeneID" id="103051162"/>
<accession>A0A9F5IH39</accession>
<evidence type="ECO:0000256" key="2">
    <source>
        <dbReference type="ARBA" id="ARBA00004496"/>
    </source>
</evidence>
<protein>
    <submittedName>
        <fullName evidence="7">Yae1 domain-containing protein 1</fullName>
    </submittedName>
</protein>
<dbReference type="InterPro" id="IPR019191">
    <property type="entry name" value="Essential_protein_Yae1_N"/>
</dbReference>
<dbReference type="RefSeq" id="XP_025019907.1">
    <property type="nucleotide sequence ID" value="XM_025164139.1"/>
</dbReference>
<gene>
    <name evidence="7" type="primary">YAE1</name>
</gene>
<dbReference type="Pfam" id="PF09811">
    <property type="entry name" value="Yae1_N"/>
    <property type="match status" value="1"/>
</dbReference>
<dbReference type="PANTHER" id="PTHR18829">
    <property type="entry name" value="PROTEIN YAE1 HOMOLOG"/>
    <property type="match status" value="1"/>
</dbReference>
<sequence>MSWLQSAVSQCNEDVFDENADEMDIAQKEWKSAMEKRVKEGYREGIEAGKVLTLQQGFNQGYKEAVKVMFEYGQLKGTISALLSWCHQNKHSPAMLSEMTDLLNQLRKYEEYVLKNLNCVNPQPHVGDLLDTLNDMDLAHECIPVEQHNGTCAEFSTNCCRDNGTDSFQGECCGRTEGHKASERATLSRLKERTASMMEQLGLSPDILEHT</sequence>
<dbReference type="GO" id="GO:0005634">
    <property type="term" value="C:nucleus"/>
    <property type="evidence" value="ECO:0007669"/>
    <property type="project" value="UniProtKB-SubCell"/>
</dbReference>
<evidence type="ECO:0000256" key="4">
    <source>
        <dbReference type="ARBA" id="ARBA00023242"/>
    </source>
</evidence>
<feature type="domain" description="Essential protein Yae1 N-terminal" evidence="5">
    <location>
        <begin position="41"/>
        <end position="78"/>
    </location>
</feature>
<dbReference type="Proteomes" id="UP000695026">
    <property type="component" value="Unplaced"/>
</dbReference>
<keyword evidence="4" id="KW-0539">Nucleus</keyword>
<keyword evidence="6" id="KW-1185">Reference proteome</keyword>
<dbReference type="KEGG" id="pbi:103051162"/>
<evidence type="ECO:0000256" key="3">
    <source>
        <dbReference type="ARBA" id="ARBA00022490"/>
    </source>
</evidence>
<dbReference type="GO" id="GO:0005737">
    <property type="term" value="C:cytoplasm"/>
    <property type="evidence" value="ECO:0007669"/>
    <property type="project" value="UniProtKB-SubCell"/>
</dbReference>
<evidence type="ECO:0000256" key="1">
    <source>
        <dbReference type="ARBA" id="ARBA00004123"/>
    </source>
</evidence>
<dbReference type="InterPro" id="IPR038881">
    <property type="entry name" value="Yae1-like"/>
</dbReference>
<evidence type="ECO:0000259" key="5">
    <source>
        <dbReference type="Pfam" id="PF09811"/>
    </source>
</evidence>
<evidence type="ECO:0000313" key="6">
    <source>
        <dbReference type="Proteomes" id="UP000695026"/>
    </source>
</evidence>
<proteinExistence type="predicted"/>
<dbReference type="AlphaFoldDB" id="A0A9F5IH39"/>
<organism evidence="6 7">
    <name type="scientific">Python bivittatus</name>
    <name type="common">Burmese python</name>
    <name type="synonym">Python molurus bivittatus</name>
    <dbReference type="NCBI Taxonomy" id="176946"/>
    <lineage>
        <taxon>Eukaryota</taxon>
        <taxon>Metazoa</taxon>
        <taxon>Chordata</taxon>
        <taxon>Craniata</taxon>
        <taxon>Vertebrata</taxon>
        <taxon>Euteleostomi</taxon>
        <taxon>Lepidosauria</taxon>
        <taxon>Squamata</taxon>
        <taxon>Bifurcata</taxon>
        <taxon>Unidentata</taxon>
        <taxon>Episquamata</taxon>
        <taxon>Toxicofera</taxon>
        <taxon>Serpentes</taxon>
        <taxon>Henophidia</taxon>
        <taxon>Pythonidae</taxon>
        <taxon>Python</taxon>
    </lineage>
</organism>
<comment type="subcellular location">
    <subcellularLocation>
        <location evidence="2">Cytoplasm</location>
    </subcellularLocation>
    <subcellularLocation>
        <location evidence="1">Nucleus</location>
    </subcellularLocation>
</comment>
<dbReference type="OMA" id="VKKQTVW"/>